<reference evidence="6" key="1">
    <citation type="journal article" date="2020" name="Cell">
        <title>Large-Scale Comparative Analyses of Tick Genomes Elucidate Their Genetic Diversity and Vector Capacities.</title>
        <authorList>
            <consortium name="Tick Genome and Microbiome Consortium (TIGMIC)"/>
            <person name="Jia N."/>
            <person name="Wang J."/>
            <person name="Shi W."/>
            <person name="Du L."/>
            <person name="Sun Y."/>
            <person name="Zhan W."/>
            <person name="Jiang J.F."/>
            <person name="Wang Q."/>
            <person name="Zhang B."/>
            <person name="Ji P."/>
            <person name="Bell-Sakyi L."/>
            <person name="Cui X.M."/>
            <person name="Yuan T.T."/>
            <person name="Jiang B.G."/>
            <person name="Yang W.F."/>
            <person name="Lam T.T."/>
            <person name="Chang Q.C."/>
            <person name="Ding S.J."/>
            <person name="Wang X.J."/>
            <person name="Zhu J.G."/>
            <person name="Ruan X.D."/>
            <person name="Zhao L."/>
            <person name="Wei J.T."/>
            <person name="Ye R.Z."/>
            <person name="Que T.C."/>
            <person name="Du C.H."/>
            <person name="Zhou Y.H."/>
            <person name="Cheng J.X."/>
            <person name="Dai P.F."/>
            <person name="Guo W.B."/>
            <person name="Han X.H."/>
            <person name="Huang E.J."/>
            <person name="Li L.F."/>
            <person name="Wei W."/>
            <person name="Gao Y.C."/>
            <person name="Liu J.Z."/>
            <person name="Shao H.Z."/>
            <person name="Wang X."/>
            <person name="Wang C.C."/>
            <person name="Yang T.C."/>
            <person name="Huo Q.B."/>
            <person name="Li W."/>
            <person name="Chen H.Y."/>
            <person name="Chen S.E."/>
            <person name="Zhou L.G."/>
            <person name="Ni X.B."/>
            <person name="Tian J.H."/>
            <person name="Sheng Y."/>
            <person name="Liu T."/>
            <person name="Pan Y.S."/>
            <person name="Xia L.Y."/>
            <person name="Li J."/>
            <person name="Zhao F."/>
            <person name="Cao W.C."/>
        </authorList>
    </citation>
    <scope>NUCLEOTIDE SEQUENCE</scope>
    <source>
        <strain evidence="6">Rmic-2018</strain>
    </source>
</reference>
<keyword evidence="7" id="KW-1185">Reference proteome</keyword>
<evidence type="ECO:0000313" key="6">
    <source>
        <dbReference type="EMBL" id="KAH7934607.1"/>
    </source>
</evidence>
<evidence type="ECO:0000256" key="4">
    <source>
        <dbReference type="PROSITE-ProRule" id="PRU00175"/>
    </source>
</evidence>
<keyword evidence="2 4" id="KW-0863">Zinc-finger</keyword>
<dbReference type="PROSITE" id="PS50089">
    <property type="entry name" value="ZF_RING_2"/>
    <property type="match status" value="1"/>
</dbReference>
<evidence type="ECO:0000256" key="1">
    <source>
        <dbReference type="ARBA" id="ARBA00022723"/>
    </source>
</evidence>
<feature type="domain" description="RING-type" evidence="5">
    <location>
        <begin position="30"/>
        <end position="68"/>
    </location>
</feature>
<dbReference type="Proteomes" id="UP000821866">
    <property type="component" value="Unassembled WGS sequence"/>
</dbReference>
<keyword evidence="1" id="KW-0479">Metal-binding</keyword>
<dbReference type="InterPro" id="IPR001841">
    <property type="entry name" value="Znf_RING"/>
</dbReference>
<evidence type="ECO:0000259" key="5">
    <source>
        <dbReference type="PROSITE" id="PS50089"/>
    </source>
</evidence>
<proteinExistence type="predicted"/>
<protein>
    <recommendedName>
        <fullName evidence="5">RING-type domain-containing protein</fullName>
    </recommendedName>
</protein>
<dbReference type="PROSITE" id="PS00518">
    <property type="entry name" value="ZF_RING_1"/>
    <property type="match status" value="1"/>
</dbReference>
<dbReference type="SUPFAM" id="SSF57850">
    <property type="entry name" value="RING/U-box"/>
    <property type="match status" value="1"/>
</dbReference>
<evidence type="ECO:0000256" key="3">
    <source>
        <dbReference type="ARBA" id="ARBA00022833"/>
    </source>
</evidence>
<name>A0A9J6CVA7_RHIMP</name>
<accession>A0A9J6CVA7</accession>
<dbReference type="EMBL" id="JABSTU010006150">
    <property type="protein sequence ID" value="KAH7934607.1"/>
    <property type="molecule type" value="Genomic_DNA"/>
</dbReference>
<dbReference type="VEuPathDB" id="VectorBase:LOC119185589"/>
<evidence type="ECO:0000313" key="7">
    <source>
        <dbReference type="Proteomes" id="UP000821866"/>
    </source>
</evidence>
<dbReference type="InterPro" id="IPR017907">
    <property type="entry name" value="Znf_RING_CS"/>
</dbReference>
<dbReference type="InterPro" id="IPR013083">
    <property type="entry name" value="Znf_RING/FYVE/PHD"/>
</dbReference>
<dbReference type="Gene3D" id="3.30.40.10">
    <property type="entry name" value="Zinc/RING finger domain, C3HC4 (zinc finger)"/>
    <property type="match status" value="1"/>
</dbReference>
<dbReference type="Pfam" id="PF13920">
    <property type="entry name" value="zf-C3HC4_3"/>
    <property type="match status" value="1"/>
</dbReference>
<evidence type="ECO:0000256" key="2">
    <source>
        <dbReference type="ARBA" id="ARBA00022771"/>
    </source>
</evidence>
<gene>
    <name evidence="6" type="ORF">HPB51_029025</name>
</gene>
<sequence length="419" mass="47050">MQKYTLFGFSQKLDWRPLRFAEPIPAYRICDACGLLPRTTICLPCRHVLCKACYEQRLDTDAHECPLDGEQVSAEDADWRDFPLKNLLRRKVKRWNEVNGCGALVSASDLLKHFDEDCIHHSTRCPKCSALILCMNVCAHRRNNGSTHVLPNEALHQEQSQNYTPEAVFIELKVALEDGVRELRSAFDQAVRDNTPCDRLNDFSHMVNTLRETVIDTSEKQTRAVSEAKITIVREVRDDLAAQGNLLDEVAQRIGTVTENSKVVAADATKKCLNKLVEIIAEGERRRSNDDNQSKSVLQTVSIFEAILDKELERATDVIVQKCKTNGSLCSASKVPDSKISESTSDSHRDSWGWKSFDHVAYPLVTLSTALRDPVAIAIQWQIELVCFQCSASRFSLNYPTATVPSMKFAITQGAYALT</sequence>
<organism evidence="6 7">
    <name type="scientific">Rhipicephalus microplus</name>
    <name type="common">Cattle tick</name>
    <name type="synonym">Boophilus microplus</name>
    <dbReference type="NCBI Taxonomy" id="6941"/>
    <lineage>
        <taxon>Eukaryota</taxon>
        <taxon>Metazoa</taxon>
        <taxon>Ecdysozoa</taxon>
        <taxon>Arthropoda</taxon>
        <taxon>Chelicerata</taxon>
        <taxon>Arachnida</taxon>
        <taxon>Acari</taxon>
        <taxon>Parasitiformes</taxon>
        <taxon>Ixodida</taxon>
        <taxon>Ixodoidea</taxon>
        <taxon>Ixodidae</taxon>
        <taxon>Rhipicephalinae</taxon>
        <taxon>Rhipicephalus</taxon>
        <taxon>Boophilus</taxon>
    </lineage>
</organism>
<reference evidence="6" key="2">
    <citation type="submission" date="2021-09" db="EMBL/GenBank/DDBJ databases">
        <authorList>
            <person name="Jia N."/>
            <person name="Wang J."/>
            <person name="Shi W."/>
            <person name="Du L."/>
            <person name="Sun Y."/>
            <person name="Zhan W."/>
            <person name="Jiang J."/>
            <person name="Wang Q."/>
            <person name="Zhang B."/>
            <person name="Ji P."/>
            <person name="Sakyi L.B."/>
            <person name="Cui X."/>
            <person name="Yuan T."/>
            <person name="Jiang B."/>
            <person name="Yang W."/>
            <person name="Lam T.T.-Y."/>
            <person name="Chang Q."/>
            <person name="Ding S."/>
            <person name="Wang X."/>
            <person name="Zhu J."/>
            <person name="Ruan X."/>
            <person name="Zhao L."/>
            <person name="Wei J."/>
            <person name="Que T."/>
            <person name="Du C."/>
            <person name="Cheng J."/>
            <person name="Dai P."/>
            <person name="Han X."/>
            <person name="Huang E."/>
            <person name="Gao Y."/>
            <person name="Liu J."/>
            <person name="Shao H."/>
            <person name="Ye R."/>
            <person name="Li L."/>
            <person name="Wei W."/>
            <person name="Wang X."/>
            <person name="Wang C."/>
            <person name="Huo Q."/>
            <person name="Li W."/>
            <person name="Guo W."/>
            <person name="Chen H."/>
            <person name="Chen S."/>
            <person name="Zhou L."/>
            <person name="Zhou L."/>
            <person name="Ni X."/>
            <person name="Tian J."/>
            <person name="Zhou Y."/>
            <person name="Sheng Y."/>
            <person name="Liu T."/>
            <person name="Pan Y."/>
            <person name="Xia L."/>
            <person name="Li J."/>
            <person name="Zhao F."/>
            <person name="Cao W."/>
        </authorList>
    </citation>
    <scope>NUCLEOTIDE SEQUENCE</scope>
    <source>
        <strain evidence="6">Rmic-2018</strain>
        <tissue evidence="6">Larvae</tissue>
    </source>
</reference>
<keyword evidence="3" id="KW-0862">Zinc</keyword>
<comment type="caution">
    <text evidence="6">The sequence shown here is derived from an EMBL/GenBank/DDBJ whole genome shotgun (WGS) entry which is preliminary data.</text>
</comment>
<dbReference type="GO" id="GO:0008270">
    <property type="term" value="F:zinc ion binding"/>
    <property type="evidence" value="ECO:0007669"/>
    <property type="project" value="UniProtKB-KW"/>
</dbReference>
<dbReference type="AlphaFoldDB" id="A0A9J6CVA7"/>